<sequence length="222" mass="24755">MEHRNLNRLKPKPKKKGRPKRNPDAAVSSTANSKELDAVPDSFKVYRAGHQTSGDENSDSVTSLSTCYSHELSEVDSEDDSESDHVPENPDPAAKIELKPLQLVWAKCRGYPWYPALIIDPEMPKGHVHKGVPIPSPPAEVLALKSNHSEHVYLVLFFDAKRTWQWLPAEKLEILGIDQERDEAKANEPRKPADRKAVKKAYENALQYESQVNGPDASGATS</sequence>
<dbReference type="AlphaFoldDB" id="A0A8J6HB81"/>
<dbReference type="SUPFAM" id="SSF63748">
    <property type="entry name" value="Tudor/PWWP/MBT"/>
    <property type="match status" value="1"/>
</dbReference>
<evidence type="ECO:0000313" key="3">
    <source>
        <dbReference type="EMBL" id="KAH0811091.1"/>
    </source>
</evidence>
<dbReference type="Pfam" id="PF00855">
    <property type="entry name" value="PWWP"/>
    <property type="match status" value="1"/>
</dbReference>
<dbReference type="FunFam" id="2.30.30.140:FF:000008">
    <property type="entry name" value="Bromodomain containing 1, isoform CRA_b"/>
    <property type="match status" value="1"/>
</dbReference>
<feature type="compositionally biased region" description="Basic and acidic residues" evidence="1">
    <location>
        <begin position="83"/>
        <end position="92"/>
    </location>
</feature>
<protein>
    <recommendedName>
        <fullName evidence="2">PWWP domain-containing protein</fullName>
    </recommendedName>
</protein>
<gene>
    <name evidence="3" type="ORF">GEV33_011692</name>
</gene>
<keyword evidence="4" id="KW-1185">Reference proteome</keyword>
<evidence type="ECO:0000256" key="1">
    <source>
        <dbReference type="SAM" id="MobiDB-lite"/>
    </source>
</evidence>
<dbReference type="InterPro" id="IPR000313">
    <property type="entry name" value="PWWP_dom"/>
</dbReference>
<name>A0A8J6HB81_TENMO</name>
<dbReference type="SMART" id="SM00293">
    <property type="entry name" value="PWWP"/>
    <property type="match status" value="1"/>
</dbReference>
<feature type="compositionally biased region" description="Basic residues" evidence="1">
    <location>
        <begin position="1"/>
        <end position="20"/>
    </location>
</feature>
<dbReference type="Proteomes" id="UP000719412">
    <property type="component" value="Unassembled WGS sequence"/>
</dbReference>
<evidence type="ECO:0000259" key="2">
    <source>
        <dbReference type="PROSITE" id="PS50812"/>
    </source>
</evidence>
<evidence type="ECO:0000313" key="4">
    <source>
        <dbReference type="Proteomes" id="UP000719412"/>
    </source>
</evidence>
<feature type="domain" description="PWWP" evidence="2">
    <location>
        <begin position="100"/>
        <end position="178"/>
    </location>
</feature>
<feature type="compositionally biased region" description="Polar residues" evidence="1">
    <location>
        <begin position="50"/>
        <end position="68"/>
    </location>
</feature>
<dbReference type="CDD" id="cd05839">
    <property type="entry name" value="PWWP_BRPF"/>
    <property type="match status" value="1"/>
</dbReference>
<dbReference type="PROSITE" id="PS50812">
    <property type="entry name" value="PWWP"/>
    <property type="match status" value="1"/>
</dbReference>
<organism evidence="3 4">
    <name type="scientific">Tenebrio molitor</name>
    <name type="common">Yellow mealworm beetle</name>
    <dbReference type="NCBI Taxonomy" id="7067"/>
    <lineage>
        <taxon>Eukaryota</taxon>
        <taxon>Metazoa</taxon>
        <taxon>Ecdysozoa</taxon>
        <taxon>Arthropoda</taxon>
        <taxon>Hexapoda</taxon>
        <taxon>Insecta</taxon>
        <taxon>Pterygota</taxon>
        <taxon>Neoptera</taxon>
        <taxon>Endopterygota</taxon>
        <taxon>Coleoptera</taxon>
        <taxon>Polyphaga</taxon>
        <taxon>Cucujiformia</taxon>
        <taxon>Tenebrionidae</taxon>
        <taxon>Tenebrio</taxon>
    </lineage>
</organism>
<reference evidence="3" key="2">
    <citation type="submission" date="2021-08" db="EMBL/GenBank/DDBJ databases">
        <authorList>
            <person name="Eriksson T."/>
        </authorList>
    </citation>
    <scope>NUCLEOTIDE SEQUENCE</scope>
    <source>
        <strain evidence="3">Stoneville</strain>
        <tissue evidence="3">Whole head</tissue>
    </source>
</reference>
<dbReference type="Gene3D" id="2.30.30.140">
    <property type="match status" value="1"/>
</dbReference>
<reference evidence="3" key="1">
    <citation type="journal article" date="2020" name="J Insects Food Feed">
        <title>The yellow mealworm (Tenebrio molitor) genome: a resource for the emerging insects as food and feed industry.</title>
        <authorList>
            <person name="Eriksson T."/>
            <person name="Andere A."/>
            <person name="Kelstrup H."/>
            <person name="Emery V."/>
            <person name="Picard C."/>
        </authorList>
    </citation>
    <scope>NUCLEOTIDE SEQUENCE</scope>
    <source>
        <strain evidence="3">Stoneville</strain>
        <tissue evidence="3">Whole head</tissue>
    </source>
</reference>
<feature type="region of interest" description="Disordered" evidence="1">
    <location>
        <begin position="1"/>
        <end position="92"/>
    </location>
</feature>
<accession>A0A8J6HB81</accession>
<dbReference type="EMBL" id="JABDTM020027042">
    <property type="protein sequence ID" value="KAH0811091.1"/>
    <property type="molecule type" value="Genomic_DNA"/>
</dbReference>
<feature type="region of interest" description="Disordered" evidence="1">
    <location>
        <begin position="179"/>
        <end position="198"/>
    </location>
</feature>
<proteinExistence type="predicted"/>
<comment type="caution">
    <text evidence="3">The sequence shown here is derived from an EMBL/GenBank/DDBJ whole genome shotgun (WGS) entry which is preliminary data.</text>
</comment>